<dbReference type="AlphaFoldDB" id="A0A150SMU4"/>
<keyword evidence="5" id="KW-0460">Magnesium</keyword>
<keyword evidence="4" id="KW-0378">Hydrolase</keyword>
<dbReference type="InterPro" id="IPR015797">
    <property type="entry name" value="NUDIX_hydrolase-like_dom_sf"/>
</dbReference>
<dbReference type="Gene3D" id="3.90.79.10">
    <property type="entry name" value="Nucleoside Triphosphate Pyrophosphohydrolase"/>
    <property type="match status" value="1"/>
</dbReference>
<dbReference type="Proteomes" id="UP000075515">
    <property type="component" value="Unassembled WGS sequence"/>
</dbReference>
<comment type="caution">
    <text evidence="8">The sequence shown here is derived from an EMBL/GenBank/DDBJ whole genome shotgun (WGS) entry which is preliminary data.</text>
</comment>
<feature type="non-terminal residue" evidence="8">
    <location>
        <position position="1"/>
    </location>
</feature>
<dbReference type="GO" id="GO:0046872">
    <property type="term" value="F:metal ion binding"/>
    <property type="evidence" value="ECO:0007669"/>
    <property type="project" value="UniProtKB-KW"/>
</dbReference>
<protein>
    <recommendedName>
        <fullName evidence="7">Nudix hydrolase domain-containing protein</fullName>
    </recommendedName>
</protein>
<keyword evidence="3" id="KW-0479">Metal-binding</keyword>
<sequence>IAAARSLSTGRHYAILAAVLPSYDLAAIMARLEGREAALDALTQERQAAVAAILRAPAAILRAPAGSLGTALEPVGSPEPGEAELLLIRRAEHPGDPWSGHMALPGGRREVQDESLLATAIRETREEVGIDLAAHGTLLARLPDIPAVVRGRRVGMIIAPFVFALRSTPDLTLSGEVAEALWTPLGPLARGERTSSYAYTHEGNVLQLPCLRVDERVVWGLTYLMLEQLFELL</sequence>
<dbReference type="Pfam" id="PF00293">
    <property type="entry name" value="NUDIX"/>
    <property type="match status" value="1"/>
</dbReference>
<feature type="domain" description="Nudix hydrolase" evidence="7">
    <location>
        <begin position="45"/>
        <end position="205"/>
    </location>
</feature>
<evidence type="ECO:0000313" key="8">
    <source>
        <dbReference type="EMBL" id="KYF93730.1"/>
    </source>
</evidence>
<dbReference type="EMBL" id="JEMC01001801">
    <property type="protein sequence ID" value="KYF93730.1"/>
    <property type="molecule type" value="Genomic_DNA"/>
</dbReference>
<gene>
    <name evidence="8" type="ORF">BE18_44470</name>
</gene>
<dbReference type="InterPro" id="IPR045121">
    <property type="entry name" value="CoAse"/>
</dbReference>
<dbReference type="GO" id="GO:0010945">
    <property type="term" value="F:coenzyme A diphosphatase activity"/>
    <property type="evidence" value="ECO:0007669"/>
    <property type="project" value="InterPro"/>
</dbReference>
<proteinExistence type="predicted"/>
<accession>A0A150SMU4</accession>
<organism evidence="8 9">
    <name type="scientific">Sorangium cellulosum</name>
    <name type="common">Polyangium cellulosum</name>
    <dbReference type="NCBI Taxonomy" id="56"/>
    <lineage>
        <taxon>Bacteria</taxon>
        <taxon>Pseudomonadati</taxon>
        <taxon>Myxococcota</taxon>
        <taxon>Polyangia</taxon>
        <taxon>Polyangiales</taxon>
        <taxon>Polyangiaceae</taxon>
        <taxon>Sorangium</taxon>
    </lineage>
</organism>
<comment type="cofactor">
    <cofactor evidence="2">
        <name>Mg(2+)</name>
        <dbReference type="ChEBI" id="CHEBI:18420"/>
    </cofactor>
</comment>
<evidence type="ECO:0000256" key="5">
    <source>
        <dbReference type="ARBA" id="ARBA00022842"/>
    </source>
</evidence>
<evidence type="ECO:0000256" key="6">
    <source>
        <dbReference type="ARBA" id="ARBA00023211"/>
    </source>
</evidence>
<evidence type="ECO:0000259" key="7">
    <source>
        <dbReference type="PROSITE" id="PS51462"/>
    </source>
</evidence>
<evidence type="ECO:0000313" key="9">
    <source>
        <dbReference type="Proteomes" id="UP000075515"/>
    </source>
</evidence>
<name>A0A150SMU4_SORCE</name>
<evidence type="ECO:0000256" key="2">
    <source>
        <dbReference type="ARBA" id="ARBA00001946"/>
    </source>
</evidence>
<dbReference type="PROSITE" id="PS51462">
    <property type="entry name" value="NUDIX"/>
    <property type="match status" value="1"/>
</dbReference>
<dbReference type="InterPro" id="IPR000086">
    <property type="entry name" value="NUDIX_hydrolase_dom"/>
</dbReference>
<dbReference type="PANTHER" id="PTHR12992">
    <property type="entry name" value="NUDIX HYDROLASE"/>
    <property type="match status" value="1"/>
</dbReference>
<comment type="cofactor">
    <cofactor evidence="1">
        <name>Mn(2+)</name>
        <dbReference type="ChEBI" id="CHEBI:29035"/>
    </cofactor>
</comment>
<dbReference type="PANTHER" id="PTHR12992:SF11">
    <property type="entry name" value="MITOCHONDRIAL COENZYME A DIPHOSPHATASE NUDT8"/>
    <property type="match status" value="1"/>
</dbReference>
<evidence type="ECO:0000256" key="3">
    <source>
        <dbReference type="ARBA" id="ARBA00022723"/>
    </source>
</evidence>
<feature type="non-terminal residue" evidence="8">
    <location>
        <position position="233"/>
    </location>
</feature>
<evidence type="ECO:0000256" key="1">
    <source>
        <dbReference type="ARBA" id="ARBA00001936"/>
    </source>
</evidence>
<evidence type="ECO:0000256" key="4">
    <source>
        <dbReference type="ARBA" id="ARBA00022801"/>
    </source>
</evidence>
<dbReference type="CDD" id="cd03426">
    <property type="entry name" value="NUDIX_CoAse_Nudt7"/>
    <property type="match status" value="1"/>
</dbReference>
<reference evidence="8 9" key="1">
    <citation type="submission" date="2014-02" db="EMBL/GenBank/DDBJ databases">
        <title>The small core and large imbalanced accessory genome model reveals a collaborative survival strategy of Sorangium cellulosum strains in nature.</title>
        <authorList>
            <person name="Han K."/>
            <person name="Peng R."/>
            <person name="Blom J."/>
            <person name="Li Y.-Z."/>
        </authorList>
    </citation>
    <scope>NUCLEOTIDE SEQUENCE [LARGE SCALE GENOMIC DNA]</scope>
    <source>
        <strain evidence="8 9">So0149</strain>
    </source>
</reference>
<keyword evidence="6" id="KW-0464">Manganese</keyword>
<dbReference type="SUPFAM" id="SSF55811">
    <property type="entry name" value="Nudix"/>
    <property type="match status" value="1"/>
</dbReference>